<keyword evidence="3 4" id="KW-0687">Ribonucleoprotein</keyword>
<evidence type="ECO:0000256" key="1">
    <source>
        <dbReference type="ARBA" id="ARBA00009312"/>
    </source>
</evidence>
<evidence type="ECO:0000256" key="4">
    <source>
        <dbReference type="HAMAP-Rule" id="MF_00512"/>
    </source>
</evidence>
<dbReference type="NCBIfam" id="NF003292">
    <property type="entry name" value="PRK04290.1-1"/>
    <property type="match status" value="1"/>
</dbReference>
<dbReference type="GO" id="GO:0005840">
    <property type="term" value="C:ribosome"/>
    <property type="evidence" value="ECO:0007669"/>
    <property type="project" value="UniProtKB-KW"/>
</dbReference>
<dbReference type="InterPro" id="IPR020924">
    <property type="entry name" value="Ribosomal_eS6_arc"/>
</dbReference>
<organism evidence="5 6">
    <name type="scientific">Acidianus hospitalis</name>
    <dbReference type="NCBI Taxonomy" id="563177"/>
    <lineage>
        <taxon>Archaea</taxon>
        <taxon>Thermoproteota</taxon>
        <taxon>Thermoprotei</taxon>
        <taxon>Sulfolobales</taxon>
        <taxon>Sulfolobaceae</taxon>
        <taxon>Acidianus</taxon>
    </lineage>
</organism>
<proteinExistence type="inferred from homology"/>
<dbReference type="AlphaFoldDB" id="A0A2T9X337"/>
<dbReference type="GO" id="GO:0006412">
    <property type="term" value="P:translation"/>
    <property type="evidence" value="ECO:0007669"/>
    <property type="project" value="UniProtKB-UniRule"/>
</dbReference>
<comment type="similarity">
    <text evidence="1 4">Belongs to the eukaryotic ribosomal protein eS6 family.</text>
</comment>
<accession>A0A2T9X337</accession>
<comment type="caution">
    <text evidence="5">The sequence shown here is derived from an EMBL/GenBank/DDBJ whole genome shotgun (WGS) entry which is preliminary data.</text>
</comment>
<evidence type="ECO:0000256" key="3">
    <source>
        <dbReference type="ARBA" id="ARBA00023274"/>
    </source>
</evidence>
<dbReference type="InterPro" id="IPR001377">
    <property type="entry name" value="Ribosomal_eS6"/>
</dbReference>
<dbReference type="EMBL" id="QEFD01000210">
    <property type="protein sequence ID" value="PVU74461.1"/>
    <property type="molecule type" value="Genomic_DNA"/>
</dbReference>
<gene>
    <name evidence="4" type="primary">rps6e</name>
    <name evidence="5" type="ORF">DDW13_07350</name>
</gene>
<evidence type="ECO:0000313" key="5">
    <source>
        <dbReference type="EMBL" id="PVU74461.1"/>
    </source>
</evidence>
<evidence type="ECO:0000256" key="2">
    <source>
        <dbReference type="ARBA" id="ARBA00022980"/>
    </source>
</evidence>
<dbReference type="HAMAP" id="MF_00512">
    <property type="entry name" value="Ribosomal_eS6"/>
    <property type="match status" value="1"/>
</dbReference>
<reference evidence="5 6" key="1">
    <citation type="journal article" date="2015" name="Appl. Environ. Microbiol.">
        <title>Nanoarchaeota, Their Sulfolobales Host, and Nanoarchaeota Virus Distribution across Yellowstone National Park Hot Springs.</title>
        <authorList>
            <person name="Munson-McGee J.H."/>
            <person name="Field E.K."/>
            <person name="Bateson M."/>
            <person name="Rooney C."/>
            <person name="Stepanauskas R."/>
            <person name="Young M.J."/>
        </authorList>
    </citation>
    <scope>NUCLEOTIDE SEQUENCE [LARGE SCALE GENOMIC DNA]</scope>
    <source>
        <strain evidence="5">SCGC AC-742_N10</strain>
    </source>
</reference>
<dbReference type="GO" id="GO:0003735">
    <property type="term" value="F:structural constituent of ribosome"/>
    <property type="evidence" value="ECO:0007669"/>
    <property type="project" value="InterPro"/>
</dbReference>
<dbReference type="Proteomes" id="UP000245638">
    <property type="component" value="Unassembled WGS sequence"/>
</dbReference>
<name>A0A2T9X337_9CREN</name>
<dbReference type="SMART" id="SM01405">
    <property type="entry name" value="Ribosomal_S6e"/>
    <property type="match status" value="1"/>
</dbReference>
<evidence type="ECO:0000313" key="6">
    <source>
        <dbReference type="Proteomes" id="UP000245638"/>
    </source>
</evidence>
<dbReference type="GO" id="GO:1990904">
    <property type="term" value="C:ribonucleoprotein complex"/>
    <property type="evidence" value="ECO:0007669"/>
    <property type="project" value="UniProtKB-KW"/>
</dbReference>
<keyword evidence="2 4" id="KW-0689">Ribosomal protein</keyword>
<dbReference type="Pfam" id="PF01092">
    <property type="entry name" value="Ribosomal_S6e"/>
    <property type="match status" value="1"/>
</dbReference>
<sequence length="212" mass="23598">MPDFKIVISDPETKQLKTMKVKVKADENVKSIDGEKDGKALPIAKLNSKLKQALNLDKLLTLQIEKQEGDKKVKIKVHFLVQVDDSLPDNEVHISKNIAEKFGAEDFEALAYRTKAFQISIDQSKLNLFGTKIGDKINLVISDTPFTLKITGGSDNTGFAMRPDISGPAKRRVLVSGPPGYIPREDGERKRKMLRGDTISNEIVQINTVIVR</sequence>
<dbReference type="PANTHER" id="PTHR11502">
    <property type="entry name" value="40S RIBOSOMAL PROTEIN S6"/>
    <property type="match status" value="1"/>
</dbReference>
<protein>
    <recommendedName>
        <fullName evidence="4">Small ribosomal subunit protein eS6</fullName>
    </recommendedName>
</protein>